<sequence length="492" mass="53426">MDTIVMYPSVGITHVLPMVELAKFMQHHHPNSFSTTILVTPHPYANSAATDAALAKLSTTTPSITFHHLTSTQSLPSPPPSPQSPSLSFDLALHNNPLLYRTLDTIAKTSSTSGGGAIKALIIDFFNTAALDVSATLNIPTYIYFPSSAGALAAVLYMPTLHHTFTKSFKDFEEDFEVEIPGLVPVPKSHLSNSMSDRSSKFYHHFLRLGRRMPKSKGFILNTFEMLQERAVKALSEGKCVESGTTPPIFAVGPLTGGTGKKRYGGYSGGDGDGGSNNGSRHECLSWLDSQPSQSVVFVCFGSMGILPAEQLKEVAVGLEKSGQRFLWVVRTPPIEAEDQEEPSLESLLPEGFLERVKDRGHVVRSWAPQFEVLSHDSVGGFVTHCGWNSVLEAVWNGVPMVTWPLFAEQKMNKVFLVADVKLALPLKWSETGFVSAVELEERVRELMDSASGKAIRERVAAMKEGARAALSVGGSSVVALDKLVALWRSGV</sequence>
<evidence type="ECO:0000256" key="2">
    <source>
        <dbReference type="ARBA" id="ARBA00022676"/>
    </source>
</evidence>
<comment type="caution">
    <text evidence="6">The sequence shown here is derived from an EMBL/GenBank/DDBJ whole genome shotgun (WGS) entry which is preliminary data.</text>
</comment>
<dbReference type="InterPro" id="IPR035595">
    <property type="entry name" value="UDP_glycos_trans_CS"/>
</dbReference>
<evidence type="ECO:0000256" key="3">
    <source>
        <dbReference type="ARBA" id="ARBA00022679"/>
    </source>
</evidence>
<evidence type="ECO:0000256" key="4">
    <source>
        <dbReference type="RuleBase" id="RU003718"/>
    </source>
</evidence>
<organism evidence="6 7">
    <name type="scientific">Nepenthes gracilis</name>
    <name type="common">Slender pitcher plant</name>
    <dbReference type="NCBI Taxonomy" id="150966"/>
    <lineage>
        <taxon>Eukaryota</taxon>
        <taxon>Viridiplantae</taxon>
        <taxon>Streptophyta</taxon>
        <taxon>Embryophyta</taxon>
        <taxon>Tracheophyta</taxon>
        <taxon>Spermatophyta</taxon>
        <taxon>Magnoliopsida</taxon>
        <taxon>eudicotyledons</taxon>
        <taxon>Gunneridae</taxon>
        <taxon>Pentapetalae</taxon>
        <taxon>Caryophyllales</taxon>
        <taxon>Nepenthaceae</taxon>
        <taxon>Nepenthes</taxon>
    </lineage>
</organism>
<name>A0AAD3XUT6_NEPGR</name>
<dbReference type="Proteomes" id="UP001279734">
    <property type="component" value="Unassembled WGS sequence"/>
</dbReference>
<keyword evidence="2 4" id="KW-0328">Glycosyltransferase</keyword>
<dbReference type="FunFam" id="3.40.50.2000:FF:000020">
    <property type="entry name" value="Glycosyltransferase"/>
    <property type="match status" value="1"/>
</dbReference>
<proteinExistence type="inferred from homology"/>
<dbReference type="Pfam" id="PF00201">
    <property type="entry name" value="UDPGT"/>
    <property type="match status" value="1"/>
</dbReference>
<dbReference type="CDD" id="cd03784">
    <property type="entry name" value="GT1_Gtf-like"/>
    <property type="match status" value="1"/>
</dbReference>
<reference evidence="6" key="1">
    <citation type="submission" date="2023-05" db="EMBL/GenBank/DDBJ databases">
        <title>Nepenthes gracilis genome sequencing.</title>
        <authorList>
            <person name="Fukushima K."/>
        </authorList>
    </citation>
    <scope>NUCLEOTIDE SEQUENCE</scope>
    <source>
        <strain evidence="6">SING2019-196</strain>
    </source>
</reference>
<dbReference type="PANTHER" id="PTHR48048:SF30">
    <property type="entry name" value="GLYCOSYLTRANSFERASE"/>
    <property type="match status" value="1"/>
</dbReference>
<protein>
    <recommendedName>
        <fullName evidence="5">Glycosyltransferase</fullName>
        <ecNumber evidence="5">2.4.1.-</ecNumber>
    </recommendedName>
</protein>
<dbReference type="InterPro" id="IPR050481">
    <property type="entry name" value="UDP-glycosyltransf_plant"/>
</dbReference>
<dbReference type="EC" id="2.4.1.-" evidence="5"/>
<dbReference type="EMBL" id="BSYO01000019">
    <property type="protein sequence ID" value="GMH18372.1"/>
    <property type="molecule type" value="Genomic_DNA"/>
</dbReference>
<dbReference type="PROSITE" id="PS00375">
    <property type="entry name" value="UDPGT"/>
    <property type="match status" value="1"/>
</dbReference>
<evidence type="ECO:0000256" key="5">
    <source>
        <dbReference type="RuleBase" id="RU362057"/>
    </source>
</evidence>
<dbReference type="PANTHER" id="PTHR48048">
    <property type="entry name" value="GLYCOSYLTRANSFERASE"/>
    <property type="match status" value="1"/>
</dbReference>
<evidence type="ECO:0000313" key="7">
    <source>
        <dbReference type="Proteomes" id="UP001279734"/>
    </source>
</evidence>
<dbReference type="Gene3D" id="3.40.50.2000">
    <property type="entry name" value="Glycogen Phosphorylase B"/>
    <property type="match status" value="2"/>
</dbReference>
<dbReference type="AlphaFoldDB" id="A0AAD3XUT6"/>
<comment type="similarity">
    <text evidence="1 4">Belongs to the UDP-glycosyltransferase family.</text>
</comment>
<gene>
    <name evidence="6" type="ORF">Nepgr_020213</name>
</gene>
<dbReference type="GO" id="GO:0035251">
    <property type="term" value="F:UDP-glucosyltransferase activity"/>
    <property type="evidence" value="ECO:0007669"/>
    <property type="project" value="InterPro"/>
</dbReference>
<evidence type="ECO:0000256" key="1">
    <source>
        <dbReference type="ARBA" id="ARBA00009995"/>
    </source>
</evidence>
<dbReference type="InterPro" id="IPR002213">
    <property type="entry name" value="UDP_glucos_trans"/>
</dbReference>
<keyword evidence="3 4" id="KW-0808">Transferase</keyword>
<accession>A0AAD3XUT6</accession>
<evidence type="ECO:0000313" key="6">
    <source>
        <dbReference type="EMBL" id="GMH18372.1"/>
    </source>
</evidence>
<keyword evidence="7" id="KW-1185">Reference proteome</keyword>
<dbReference type="SUPFAM" id="SSF53756">
    <property type="entry name" value="UDP-Glycosyltransferase/glycogen phosphorylase"/>
    <property type="match status" value="1"/>
</dbReference>